<feature type="transmembrane region" description="Helical" evidence="6">
    <location>
        <begin position="217"/>
        <end position="236"/>
    </location>
</feature>
<evidence type="ECO:0000256" key="2">
    <source>
        <dbReference type="ARBA" id="ARBA00009853"/>
    </source>
</evidence>
<dbReference type="Pfam" id="PF00892">
    <property type="entry name" value="EamA"/>
    <property type="match status" value="2"/>
</dbReference>
<feature type="transmembrane region" description="Helical" evidence="6">
    <location>
        <begin position="46"/>
        <end position="68"/>
    </location>
</feature>
<feature type="transmembrane region" description="Helical" evidence="6">
    <location>
        <begin position="248"/>
        <end position="267"/>
    </location>
</feature>
<dbReference type="PANTHER" id="PTHR22911:SF6">
    <property type="entry name" value="SOLUTE CARRIER FAMILY 35 MEMBER G1"/>
    <property type="match status" value="1"/>
</dbReference>
<dbReference type="EMBL" id="CP049217">
    <property type="protein sequence ID" value="QTG14739.1"/>
    <property type="molecule type" value="Genomic_DNA"/>
</dbReference>
<evidence type="ECO:0000313" key="9">
    <source>
        <dbReference type="Proteomes" id="UP000663946"/>
    </source>
</evidence>
<dbReference type="InterPro" id="IPR000620">
    <property type="entry name" value="EamA_dom"/>
</dbReference>
<dbReference type="SUPFAM" id="SSF103481">
    <property type="entry name" value="Multidrug resistance efflux transporter EmrE"/>
    <property type="match status" value="2"/>
</dbReference>
<feature type="transmembrane region" description="Helical" evidence="6">
    <location>
        <begin position="190"/>
        <end position="211"/>
    </location>
</feature>
<proteinExistence type="inferred from homology"/>
<dbReference type="GO" id="GO:0016020">
    <property type="term" value="C:membrane"/>
    <property type="evidence" value="ECO:0007669"/>
    <property type="project" value="UniProtKB-SubCell"/>
</dbReference>
<dbReference type="AlphaFoldDB" id="A0AAJ4N4S1"/>
<evidence type="ECO:0000313" key="8">
    <source>
        <dbReference type="EMBL" id="QTG14739.1"/>
    </source>
</evidence>
<keyword evidence="5 6" id="KW-0472">Membrane</keyword>
<dbReference type="Gene3D" id="1.10.3730.20">
    <property type="match status" value="2"/>
</dbReference>
<protein>
    <submittedName>
        <fullName evidence="8">DMT family transporter</fullName>
    </submittedName>
</protein>
<comment type="similarity">
    <text evidence="2">Belongs to the drug/metabolite transporter (DMT) superfamily. 10 TMS drug/metabolite exporter (DME) (TC 2.A.7.3) family.</text>
</comment>
<organism evidence="8 9">
    <name type="scientific">Agrobacterium tumefaciens</name>
    <dbReference type="NCBI Taxonomy" id="358"/>
    <lineage>
        <taxon>Bacteria</taxon>
        <taxon>Pseudomonadati</taxon>
        <taxon>Pseudomonadota</taxon>
        <taxon>Alphaproteobacteria</taxon>
        <taxon>Hyphomicrobiales</taxon>
        <taxon>Rhizobiaceae</taxon>
        <taxon>Rhizobium/Agrobacterium group</taxon>
        <taxon>Agrobacterium</taxon>
        <taxon>Agrobacterium tumefaciens complex</taxon>
    </lineage>
</organism>
<gene>
    <name evidence="8" type="ORF">G6M86_15645</name>
</gene>
<dbReference type="Proteomes" id="UP000663946">
    <property type="component" value="Chromosome 2"/>
</dbReference>
<feature type="transmembrane region" description="Helical" evidence="6">
    <location>
        <begin position="21"/>
        <end position="40"/>
    </location>
</feature>
<evidence type="ECO:0000256" key="6">
    <source>
        <dbReference type="SAM" id="Phobius"/>
    </source>
</evidence>
<feature type="domain" description="EamA" evidence="7">
    <location>
        <begin position="162"/>
        <end position="286"/>
    </location>
</feature>
<evidence type="ECO:0000256" key="5">
    <source>
        <dbReference type="ARBA" id="ARBA00023136"/>
    </source>
</evidence>
<feature type="transmembrane region" description="Helical" evidence="6">
    <location>
        <begin position="88"/>
        <end position="106"/>
    </location>
</feature>
<feature type="transmembrane region" description="Helical" evidence="6">
    <location>
        <begin position="273"/>
        <end position="296"/>
    </location>
</feature>
<evidence type="ECO:0000259" key="7">
    <source>
        <dbReference type="Pfam" id="PF00892"/>
    </source>
</evidence>
<evidence type="ECO:0000256" key="4">
    <source>
        <dbReference type="ARBA" id="ARBA00022989"/>
    </source>
</evidence>
<evidence type="ECO:0000256" key="1">
    <source>
        <dbReference type="ARBA" id="ARBA00004141"/>
    </source>
</evidence>
<dbReference type="InterPro" id="IPR037185">
    <property type="entry name" value="EmrE-like"/>
</dbReference>
<reference evidence="8" key="1">
    <citation type="submission" date="2020-02" db="EMBL/GenBank/DDBJ databases">
        <title>Unexpected conservation and global transmission of agrobacterial virulence plasmids.</title>
        <authorList>
            <person name="Weisberg A.J."/>
            <person name="Davis E.W. II"/>
            <person name="Tabima J.R."/>
            <person name="Belcher M.S."/>
            <person name="Miller M."/>
            <person name="Kuo C.-H."/>
            <person name="Loper J.E."/>
            <person name="Grunwald N.J."/>
            <person name="Putnam M.L."/>
            <person name="Chang J.H."/>
        </authorList>
    </citation>
    <scope>NUCLEOTIDE SEQUENCE</scope>
    <source>
        <strain evidence="8">Q15/94</strain>
    </source>
</reference>
<name>A0AAJ4N4S1_AGRTU</name>
<feature type="transmembrane region" description="Helical" evidence="6">
    <location>
        <begin position="112"/>
        <end position="129"/>
    </location>
</feature>
<keyword evidence="3 6" id="KW-0812">Transmembrane</keyword>
<comment type="subcellular location">
    <subcellularLocation>
        <location evidence="1">Membrane</location>
        <topology evidence="1">Multi-pass membrane protein</topology>
    </subcellularLocation>
</comment>
<feature type="transmembrane region" description="Helical" evidence="6">
    <location>
        <begin position="159"/>
        <end position="178"/>
    </location>
</feature>
<feature type="transmembrane region" description="Helical" evidence="6">
    <location>
        <begin position="136"/>
        <end position="153"/>
    </location>
</feature>
<accession>A0AAJ4N4S1</accession>
<dbReference type="PANTHER" id="PTHR22911">
    <property type="entry name" value="ACYL-MALONYL CONDENSING ENZYME-RELATED"/>
    <property type="match status" value="1"/>
</dbReference>
<keyword evidence="4 6" id="KW-1133">Transmembrane helix</keyword>
<feature type="domain" description="EamA" evidence="7">
    <location>
        <begin position="29"/>
        <end position="152"/>
    </location>
</feature>
<evidence type="ECO:0000256" key="3">
    <source>
        <dbReference type="ARBA" id="ARBA00022692"/>
    </source>
</evidence>
<sequence length="303" mass="33193">MNGQDQIEKQENPRENDARAGIGWLLMDMALVLGGMTALVKAQGVTYPAFQLVFIRAMIGLIFILPLIWRHRGEMARVKYPWRNLFRICCNAIALTSNFVAITLLPLATVNAVGFSRPLVTMAMAVVFLGEKVSRYRWVGACLAFVGVLVVIGPGGAEINAGVLVVLVSVVFGALAVIQTRALRQENTTVMMVFYTVGLAVITAVPAIWTWKPVMPLDWVALLAIGLLAQMGQYCFLRAYRIADASVLAPVGYLSILFVTAVGYFLFDEVPEARVVLGIAIILVSLQATAFAEYLLKKLRGRR</sequence>
<dbReference type="RefSeq" id="WP_333722059.1">
    <property type="nucleotide sequence ID" value="NZ_CP049217.1"/>
</dbReference>